<evidence type="ECO:0000313" key="3">
    <source>
        <dbReference type="Proteomes" id="UP001207626"/>
    </source>
</evidence>
<proteinExistence type="predicted"/>
<accession>A0ABT4DVB0</accession>
<reference evidence="2 3" key="1">
    <citation type="submission" date="2022-05" db="EMBL/GenBank/DDBJ databases">
        <title>Genome Sequencing of Bee-Associated Microbes.</title>
        <authorList>
            <person name="Dunlap C."/>
        </authorList>
    </citation>
    <scope>NUCLEOTIDE SEQUENCE [LARGE SCALE GENOMIC DNA]</scope>
    <source>
        <strain evidence="2 3">NRRL NRS-1438</strain>
    </source>
</reference>
<evidence type="ECO:0000259" key="1">
    <source>
        <dbReference type="Pfam" id="PF13468"/>
    </source>
</evidence>
<dbReference type="InterPro" id="IPR025870">
    <property type="entry name" value="Glyoxalase-like_dom"/>
</dbReference>
<dbReference type="Pfam" id="PF13468">
    <property type="entry name" value="Glyoxalase_3"/>
    <property type="match status" value="1"/>
</dbReference>
<feature type="domain" description="Glyoxalase-like" evidence="1">
    <location>
        <begin position="6"/>
        <end position="190"/>
    </location>
</feature>
<comment type="caution">
    <text evidence="2">The sequence shown here is derived from an EMBL/GenBank/DDBJ whole genome shotgun (WGS) entry which is preliminary data.</text>
</comment>
<dbReference type="EMBL" id="JAMDLW010000022">
    <property type="protein sequence ID" value="MCY9521287.1"/>
    <property type="molecule type" value="Genomic_DNA"/>
</dbReference>
<evidence type="ECO:0000313" key="2">
    <source>
        <dbReference type="EMBL" id="MCY9521287.1"/>
    </source>
</evidence>
<dbReference type="RefSeq" id="WP_268601227.1">
    <property type="nucleotide sequence ID" value="NZ_JAMDLV010000021.1"/>
</dbReference>
<dbReference type="Gene3D" id="3.10.180.10">
    <property type="entry name" value="2,3-Dihydroxybiphenyl 1,2-Dioxygenase, domain 1"/>
    <property type="match status" value="1"/>
</dbReference>
<protein>
    <submittedName>
        <fullName evidence="2">VOC family protein</fullName>
    </submittedName>
</protein>
<dbReference type="InterPro" id="IPR029068">
    <property type="entry name" value="Glyas_Bleomycin-R_OHBP_Dase"/>
</dbReference>
<organism evidence="2 3">
    <name type="scientific">Paenibacillus apiarius</name>
    <dbReference type="NCBI Taxonomy" id="46240"/>
    <lineage>
        <taxon>Bacteria</taxon>
        <taxon>Bacillati</taxon>
        <taxon>Bacillota</taxon>
        <taxon>Bacilli</taxon>
        <taxon>Bacillales</taxon>
        <taxon>Paenibacillaceae</taxon>
        <taxon>Paenibacillus</taxon>
    </lineage>
</organism>
<gene>
    <name evidence="2" type="ORF">M5X09_16700</name>
</gene>
<name>A0ABT4DVB0_9BACL</name>
<dbReference type="SUPFAM" id="SSF54593">
    <property type="entry name" value="Glyoxalase/Bleomycin resistance protein/Dihydroxybiphenyl dioxygenase"/>
    <property type="match status" value="1"/>
</dbReference>
<keyword evidence="3" id="KW-1185">Reference proteome</keyword>
<dbReference type="Proteomes" id="UP001207626">
    <property type="component" value="Unassembled WGS sequence"/>
</dbReference>
<sequence length="249" mass="27743">MLKCSHILCRVNNIAHAVRDYEALGFSMQWGSAPERAHNALLWFEEGPFIEFFQIPKRLTYLIPPLGLIYGQVARKRWTHWAKSAEGWCDVALEPADRKRERTQEGGIDDGRDLTAIKSAIAQAGVSTSRVIHGKRTRPDGLQVKYSLFATEPIGLPFVVSAYDPPQRPEKIEHPNGATGVEWVRMEVAEHHLRSFQALSAGDKWLKTESASQTRVLEVCLAGLNKNLDAKLLHGAAFTTTSSSRKTGV</sequence>